<dbReference type="Pfam" id="PF00067">
    <property type="entry name" value="p450"/>
    <property type="match status" value="1"/>
</dbReference>
<evidence type="ECO:0000313" key="2">
    <source>
        <dbReference type="EMBL" id="GAB0133144.1"/>
    </source>
</evidence>
<dbReference type="InterPro" id="IPR001128">
    <property type="entry name" value="Cyt_P450"/>
</dbReference>
<sequence>MTRELVIEAVALVILAYTIEYMFSTGDDPREPPVVRPRIPLVGHILGIMRGGPTYYSETRIFNYKIYVSTSNRLLPMIQKQPKTLSFRPFLQIIARKHGDASDETYEIYGGELTHHLSHASRVSLGPGPHLDEQNLRMGNRVLVEVDALLDDAETNKPPSVYLLEWTRHLVVQASSCGVYGNHHPLLDPKVQRAFWQWQNYLTAHLAGLDVFGKGYQLRQTVYDAYIKYCRELPDDGSQLAREHKRVIREAGVNELDYAKQASLFTIAVFSNTAPTLFWTIWELFSRPKVLDQPSKTKCPVLLSVFQETQRTRHVNASFRKVMADTVLDGRYLLKAGNFLQMPGHPIHSNTALWGPDAAEFDPHRFVSDGEKGSPAAVPSTGFVAWGSPPYLCPARQFAAAEVLIATVLLVVRTDLRPQSGVWDPSPSLNYRDLSTLLNPTKDVRIDVMARDQWAGTWSLEMGGSRSRVPLASG</sequence>
<accession>A0ABQ0CI76</accession>
<name>A0ABQ0CI76_9HYPO</name>
<dbReference type="CDD" id="cd11040">
    <property type="entry name" value="CYP7_CYP8-like"/>
    <property type="match status" value="1"/>
</dbReference>
<dbReference type="SUPFAM" id="SSF48264">
    <property type="entry name" value="Cytochrome P450"/>
    <property type="match status" value="1"/>
</dbReference>
<protein>
    <recommendedName>
        <fullName evidence="4">Cytochrome P450</fullName>
    </recommendedName>
</protein>
<evidence type="ECO:0008006" key="4">
    <source>
        <dbReference type="Google" id="ProtNLM"/>
    </source>
</evidence>
<keyword evidence="3" id="KW-1185">Reference proteome</keyword>
<dbReference type="InterPro" id="IPR036396">
    <property type="entry name" value="Cyt_P450_sf"/>
</dbReference>
<dbReference type="PANTHER" id="PTHR47582">
    <property type="entry name" value="P450, PUTATIVE (EUROFUNG)-RELATED"/>
    <property type="match status" value="1"/>
</dbReference>
<dbReference type="EMBL" id="BAAFGZ010000035">
    <property type="protein sequence ID" value="GAB0133144.1"/>
    <property type="molecule type" value="Genomic_DNA"/>
</dbReference>
<reference evidence="3" key="1">
    <citation type="submission" date="2024-06" db="EMBL/GenBank/DDBJ databases">
        <title>Draft Genome Sequences of Epichloe bromicola Strains Isolated from Elymus ciliaris.</title>
        <authorList>
            <consortium name="Epichloe bromicola genome sequencing consortium"/>
            <person name="Miura A."/>
            <person name="Imano S."/>
            <person name="Ashida A."/>
            <person name="Sato I."/>
            <person name="Chiba S."/>
            <person name="Tanaka A."/>
            <person name="Camagna M."/>
            <person name="Takemoto D."/>
        </authorList>
    </citation>
    <scope>NUCLEOTIDE SEQUENCE [LARGE SCALE GENOMIC DNA]</scope>
    <source>
        <strain evidence="3">DP</strain>
    </source>
</reference>
<dbReference type="PANTHER" id="PTHR47582:SF1">
    <property type="entry name" value="P450, PUTATIVE (EUROFUNG)-RELATED"/>
    <property type="match status" value="1"/>
</dbReference>
<gene>
    <name evidence="2" type="primary">g1559</name>
    <name evidence="2" type="ORF">EsDP_00001559</name>
</gene>
<dbReference type="Proteomes" id="UP001562357">
    <property type="component" value="Unassembled WGS sequence"/>
</dbReference>
<proteinExistence type="predicted"/>
<comment type="caution">
    <text evidence="2">The sequence shown here is derived from an EMBL/GenBank/DDBJ whole genome shotgun (WGS) entry which is preliminary data.</text>
</comment>
<dbReference type="InterPro" id="IPR053007">
    <property type="entry name" value="CYP450_monoxygenase_sec-met"/>
</dbReference>
<dbReference type="Gene3D" id="1.10.630.10">
    <property type="entry name" value="Cytochrome P450"/>
    <property type="match status" value="1"/>
</dbReference>
<evidence type="ECO:0000256" key="1">
    <source>
        <dbReference type="ARBA" id="ARBA00023180"/>
    </source>
</evidence>
<evidence type="ECO:0000313" key="3">
    <source>
        <dbReference type="Proteomes" id="UP001562357"/>
    </source>
</evidence>
<organism evidence="2 3">
    <name type="scientific">Epichloe bromicola</name>
    <dbReference type="NCBI Taxonomy" id="79588"/>
    <lineage>
        <taxon>Eukaryota</taxon>
        <taxon>Fungi</taxon>
        <taxon>Dikarya</taxon>
        <taxon>Ascomycota</taxon>
        <taxon>Pezizomycotina</taxon>
        <taxon>Sordariomycetes</taxon>
        <taxon>Hypocreomycetidae</taxon>
        <taxon>Hypocreales</taxon>
        <taxon>Clavicipitaceae</taxon>
        <taxon>Epichloe</taxon>
    </lineage>
</organism>
<keyword evidence="1" id="KW-0325">Glycoprotein</keyword>